<feature type="domain" description="HTH arsR-type" evidence="4">
    <location>
        <begin position="25"/>
        <end position="119"/>
    </location>
</feature>
<keyword evidence="1" id="KW-0805">Transcription regulation</keyword>
<evidence type="ECO:0000313" key="5">
    <source>
        <dbReference type="EMBL" id="TQL58811.1"/>
    </source>
</evidence>
<evidence type="ECO:0000259" key="4">
    <source>
        <dbReference type="PROSITE" id="PS50987"/>
    </source>
</evidence>
<name>A0A542ZES7_9MICO</name>
<evidence type="ECO:0000256" key="3">
    <source>
        <dbReference type="ARBA" id="ARBA00023163"/>
    </source>
</evidence>
<dbReference type="OrthoDB" id="3628603at2"/>
<dbReference type="RefSeq" id="WP_141786905.1">
    <property type="nucleotide sequence ID" value="NZ_BAAAKX010000003.1"/>
</dbReference>
<dbReference type="NCBIfam" id="NF033788">
    <property type="entry name" value="HTH_metalloreg"/>
    <property type="match status" value="1"/>
</dbReference>
<comment type="caution">
    <text evidence="5">The sequence shown here is derived from an EMBL/GenBank/DDBJ whole genome shotgun (WGS) entry which is preliminary data.</text>
</comment>
<sequence>MPKPLPLLQDTSPICCAPLAPATRMSRDDAVGLAVRLKALADPARLLLVDHLLSQPDYEACTCDLAPVVGLSEPTTSHHLKQLLTAGLVTKRRDGMNVHYRLVPEAMNAVSRVLDTGCC</sequence>
<evidence type="ECO:0000313" key="6">
    <source>
        <dbReference type="Proteomes" id="UP000319514"/>
    </source>
</evidence>
<keyword evidence="6" id="KW-1185">Reference proteome</keyword>
<proteinExistence type="predicted"/>
<dbReference type="Gene3D" id="1.10.10.10">
    <property type="entry name" value="Winged helix-like DNA-binding domain superfamily/Winged helix DNA-binding domain"/>
    <property type="match status" value="1"/>
</dbReference>
<dbReference type="Proteomes" id="UP000319514">
    <property type="component" value="Unassembled WGS sequence"/>
</dbReference>
<dbReference type="InterPro" id="IPR001845">
    <property type="entry name" value="HTH_ArsR_DNA-bd_dom"/>
</dbReference>
<protein>
    <submittedName>
        <fullName evidence="5">ArsR family transcriptional regulator</fullName>
    </submittedName>
</protein>
<dbReference type="InterPro" id="IPR036390">
    <property type="entry name" value="WH_DNA-bd_sf"/>
</dbReference>
<gene>
    <name evidence="5" type="ORF">FB474_0150</name>
</gene>
<dbReference type="GO" id="GO:0003677">
    <property type="term" value="F:DNA binding"/>
    <property type="evidence" value="ECO:0007669"/>
    <property type="project" value="UniProtKB-KW"/>
</dbReference>
<dbReference type="PROSITE" id="PS50987">
    <property type="entry name" value="HTH_ARSR_2"/>
    <property type="match status" value="1"/>
</dbReference>
<organism evidence="5 6">
    <name type="scientific">Oryzihumus leptocrescens</name>
    <dbReference type="NCBI Taxonomy" id="297536"/>
    <lineage>
        <taxon>Bacteria</taxon>
        <taxon>Bacillati</taxon>
        <taxon>Actinomycetota</taxon>
        <taxon>Actinomycetes</taxon>
        <taxon>Micrococcales</taxon>
        <taxon>Intrasporangiaceae</taxon>
        <taxon>Oryzihumus</taxon>
    </lineage>
</organism>
<dbReference type="SUPFAM" id="SSF46785">
    <property type="entry name" value="Winged helix' DNA-binding domain"/>
    <property type="match status" value="1"/>
</dbReference>
<dbReference type="PRINTS" id="PR00778">
    <property type="entry name" value="HTHARSR"/>
</dbReference>
<dbReference type="PROSITE" id="PS00846">
    <property type="entry name" value="HTH_ARSR_1"/>
    <property type="match status" value="1"/>
</dbReference>
<reference evidence="5 6" key="1">
    <citation type="submission" date="2019-06" db="EMBL/GenBank/DDBJ databases">
        <title>Sequencing the genomes of 1000 actinobacteria strains.</title>
        <authorList>
            <person name="Klenk H.-P."/>
        </authorList>
    </citation>
    <scope>NUCLEOTIDE SEQUENCE [LARGE SCALE GENOMIC DNA]</scope>
    <source>
        <strain evidence="5 6">DSM 18082</strain>
    </source>
</reference>
<evidence type="ECO:0000256" key="2">
    <source>
        <dbReference type="ARBA" id="ARBA00023125"/>
    </source>
</evidence>
<dbReference type="PANTHER" id="PTHR33154">
    <property type="entry name" value="TRANSCRIPTIONAL REGULATOR, ARSR FAMILY"/>
    <property type="match status" value="1"/>
</dbReference>
<dbReference type="InterPro" id="IPR011991">
    <property type="entry name" value="ArsR-like_HTH"/>
</dbReference>
<dbReference type="InterPro" id="IPR018334">
    <property type="entry name" value="ArsR_HTH"/>
</dbReference>
<dbReference type="SMART" id="SM00418">
    <property type="entry name" value="HTH_ARSR"/>
    <property type="match status" value="1"/>
</dbReference>
<dbReference type="AlphaFoldDB" id="A0A542ZES7"/>
<dbReference type="InterPro" id="IPR036388">
    <property type="entry name" value="WH-like_DNA-bd_sf"/>
</dbReference>
<keyword evidence="2" id="KW-0238">DNA-binding</keyword>
<dbReference type="InterPro" id="IPR051081">
    <property type="entry name" value="HTH_MetalResp_TranReg"/>
</dbReference>
<dbReference type="CDD" id="cd00090">
    <property type="entry name" value="HTH_ARSR"/>
    <property type="match status" value="1"/>
</dbReference>
<dbReference type="Pfam" id="PF01022">
    <property type="entry name" value="HTH_5"/>
    <property type="match status" value="1"/>
</dbReference>
<dbReference type="PANTHER" id="PTHR33154:SF18">
    <property type="entry name" value="ARSENICAL RESISTANCE OPERON REPRESSOR"/>
    <property type="match status" value="1"/>
</dbReference>
<accession>A0A542ZES7</accession>
<evidence type="ECO:0000256" key="1">
    <source>
        <dbReference type="ARBA" id="ARBA00023015"/>
    </source>
</evidence>
<dbReference type="GO" id="GO:0003700">
    <property type="term" value="F:DNA-binding transcription factor activity"/>
    <property type="evidence" value="ECO:0007669"/>
    <property type="project" value="InterPro"/>
</dbReference>
<dbReference type="EMBL" id="VFOQ01000001">
    <property type="protein sequence ID" value="TQL58811.1"/>
    <property type="molecule type" value="Genomic_DNA"/>
</dbReference>
<keyword evidence="3" id="KW-0804">Transcription</keyword>